<evidence type="ECO:0000313" key="2">
    <source>
        <dbReference type="Proteomes" id="UP000828941"/>
    </source>
</evidence>
<gene>
    <name evidence="1" type="ORF">L6164_037355</name>
</gene>
<evidence type="ECO:0000313" key="1">
    <source>
        <dbReference type="EMBL" id="KAI4297466.1"/>
    </source>
</evidence>
<dbReference type="EMBL" id="CM039439">
    <property type="protein sequence ID" value="KAI4297466.1"/>
    <property type="molecule type" value="Genomic_DNA"/>
</dbReference>
<keyword evidence="2" id="KW-1185">Reference proteome</keyword>
<dbReference type="Proteomes" id="UP000828941">
    <property type="component" value="Chromosome 14"/>
</dbReference>
<name>A0ACB9KJY5_BAUVA</name>
<sequence length="127" mass="14598">MCLCFGGAKLILEGYTNADMAGDLDKRKSTFGYVFIFVRGDISWQSKLQKYVTLSTTEVEYIAVVKEGKEIFWLQSFLQQLGMKLNRFIIHCDSKSALDLSKNATYNSQTKHIGISYHWLREALEQK</sequence>
<accession>A0ACB9KJY5</accession>
<organism evidence="1 2">
    <name type="scientific">Bauhinia variegata</name>
    <name type="common">Purple orchid tree</name>
    <name type="synonym">Phanera variegata</name>
    <dbReference type="NCBI Taxonomy" id="167791"/>
    <lineage>
        <taxon>Eukaryota</taxon>
        <taxon>Viridiplantae</taxon>
        <taxon>Streptophyta</taxon>
        <taxon>Embryophyta</taxon>
        <taxon>Tracheophyta</taxon>
        <taxon>Spermatophyta</taxon>
        <taxon>Magnoliopsida</taxon>
        <taxon>eudicotyledons</taxon>
        <taxon>Gunneridae</taxon>
        <taxon>Pentapetalae</taxon>
        <taxon>rosids</taxon>
        <taxon>fabids</taxon>
        <taxon>Fabales</taxon>
        <taxon>Fabaceae</taxon>
        <taxon>Cercidoideae</taxon>
        <taxon>Cercideae</taxon>
        <taxon>Bauhiniinae</taxon>
        <taxon>Bauhinia</taxon>
    </lineage>
</organism>
<protein>
    <submittedName>
        <fullName evidence="1">Uncharacterized protein</fullName>
    </submittedName>
</protein>
<comment type="caution">
    <text evidence="1">The sequence shown here is derived from an EMBL/GenBank/DDBJ whole genome shotgun (WGS) entry which is preliminary data.</text>
</comment>
<reference evidence="1 2" key="1">
    <citation type="journal article" date="2022" name="DNA Res.">
        <title>Chromosomal-level genome assembly of the orchid tree Bauhinia variegata (Leguminosae; Cercidoideae) supports the allotetraploid origin hypothesis of Bauhinia.</title>
        <authorList>
            <person name="Zhong Y."/>
            <person name="Chen Y."/>
            <person name="Zheng D."/>
            <person name="Pang J."/>
            <person name="Liu Y."/>
            <person name="Luo S."/>
            <person name="Meng S."/>
            <person name="Qian L."/>
            <person name="Wei D."/>
            <person name="Dai S."/>
            <person name="Zhou R."/>
        </authorList>
    </citation>
    <scope>NUCLEOTIDE SEQUENCE [LARGE SCALE GENOMIC DNA]</scope>
    <source>
        <strain evidence="1">BV-YZ2020</strain>
    </source>
</reference>
<proteinExistence type="predicted"/>